<evidence type="ECO:0000256" key="3">
    <source>
        <dbReference type="ARBA" id="ARBA00022723"/>
    </source>
</evidence>
<dbReference type="PANTHER" id="PTHR46193">
    <property type="entry name" value="6-PHOSPHOGLUCONATE PHOSPHATASE"/>
    <property type="match status" value="1"/>
</dbReference>
<reference evidence="6 7" key="1">
    <citation type="submission" date="2020-08" db="EMBL/GenBank/DDBJ databases">
        <title>Genomic Encyclopedia of Type Strains, Phase III (KMG-III): the genomes of soil and plant-associated and newly described type strains.</title>
        <authorList>
            <person name="Whitman W."/>
        </authorList>
    </citation>
    <scope>NUCLEOTIDE SEQUENCE [LARGE SCALE GENOMIC DNA]</scope>
    <source>
        <strain evidence="6 7">CECT 8799</strain>
    </source>
</reference>
<dbReference type="InterPro" id="IPR036412">
    <property type="entry name" value="HAD-like_sf"/>
</dbReference>
<dbReference type="AlphaFoldDB" id="A0A7W4WAV7"/>
<sequence>MSIKAILFDHDGTLVDSEPEHFRIWRKVLSGYGVDLSEQQYRDHYAGVPSRANAVDMVSRFSIEAEPDSLVREKVLAMSDFISRTSFPLMPGARETVRRFHALGLQLAIVTGSGQEVVTATTRTHSLLSLFATVVSGDDVQRNKPHPEGYLLAMQRLGLSAKECLAVEDTEAGLNAAAEAGIDCLVVPNDMSMHHDFSRAREKFARMDEVGEWVERRLL</sequence>
<dbReference type="Proteomes" id="UP000535937">
    <property type="component" value="Unassembled WGS sequence"/>
</dbReference>
<organism evidence="6 7">
    <name type="scientific">Microbulbifer rhizosphaerae</name>
    <dbReference type="NCBI Taxonomy" id="1562603"/>
    <lineage>
        <taxon>Bacteria</taxon>
        <taxon>Pseudomonadati</taxon>
        <taxon>Pseudomonadota</taxon>
        <taxon>Gammaproteobacteria</taxon>
        <taxon>Cellvibrionales</taxon>
        <taxon>Microbulbiferaceae</taxon>
        <taxon>Microbulbifer</taxon>
    </lineage>
</organism>
<protein>
    <submittedName>
        <fullName evidence="6">HAD superfamily hydrolase (TIGR01509 family)</fullName>
    </submittedName>
</protein>
<dbReference type="NCBIfam" id="TIGR01509">
    <property type="entry name" value="HAD-SF-IA-v3"/>
    <property type="match status" value="1"/>
</dbReference>
<keyword evidence="4" id="KW-0460">Magnesium</keyword>
<dbReference type="GO" id="GO:0016787">
    <property type="term" value="F:hydrolase activity"/>
    <property type="evidence" value="ECO:0007669"/>
    <property type="project" value="UniProtKB-KW"/>
</dbReference>
<dbReference type="GO" id="GO:0046872">
    <property type="term" value="F:metal ion binding"/>
    <property type="evidence" value="ECO:0007669"/>
    <property type="project" value="UniProtKB-KW"/>
</dbReference>
<evidence type="ECO:0000256" key="4">
    <source>
        <dbReference type="ARBA" id="ARBA00022842"/>
    </source>
</evidence>
<keyword evidence="7" id="KW-1185">Reference proteome</keyword>
<dbReference type="Gene3D" id="1.10.150.240">
    <property type="entry name" value="Putative phosphatase, domain 2"/>
    <property type="match status" value="1"/>
</dbReference>
<gene>
    <name evidence="6" type="ORF">FHS09_001693</name>
</gene>
<keyword evidence="5" id="KW-0119">Carbohydrate metabolism</keyword>
<dbReference type="SFLD" id="SFLDS00003">
    <property type="entry name" value="Haloacid_Dehalogenase"/>
    <property type="match status" value="1"/>
</dbReference>
<evidence type="ECO:0000256" key="1">
    <source>
        <dbReference type="ARBA" id="ARBA00001946"/>
    </source>
</evidence>
<dbReference type="Pfam" id="PF00702">
    <property type="entry name" value="Hydrolase"/>
    <property type="match status" value="1"/>
</dbReference>
<proteinExistence type="inferred from homology"/>
<dbReference type="SFLD" id="SFLDG01129">
    <property type="entry name" value="C1.5:_HAD__Beta-PGM__Phosphata"/>
    <property type="match status" value="1"/>
</dbReference>
<dbReference type="InterPro" id="IPR051600">
    <property type="entry name" value="Beta-PGM-like"/>
</dbReference>
<dbReference type="SFLD" id="SFLDG01135">
    <property type="entry name" value="C1.5.6:_HAD__Beta-PGM__Phospha"/>
    <property type="match status" value="1"/>
</dbReference>
<dbReference type="PANTHER" id="PTHR46193:SF18">
    <property type="entry name" value="HEXITOL PHOSPHATASE B"/>
    <property type="match status" value="1"/>
</dbReference>
<evidence type="ECO:0000313" key="6">
    <source>
        <dbReference type="EMBL" id="MBB3060873.1"/>
    </source>
</evidence>
<dbReference type="RefSeq" id="WP_183458687.1">
    <property type="nucleotide sequence ID" value="NZ_JACHWZ010000006.1"/>
</dbReference>
<dbReference type="EMBL" id="JACHWZ010000006">
    <property type="protein sequence ID" value="MBB3060873.1"/>
    <property type="molecule type" value="Genomic_DNA"/>
</dbReference>
<accession>A0A7W4WAV7</accession>
<comment type="caution">
    <text evidence="6">The sequence shown here is derived from an EMBL/GenBank/DDBJ whole genome shotgun (WGS) entry which is preliminary data.</text>
</comment>
<keyword evidence="6" id="KW-0378">Hydrolase</keyword>
<keyword evidence="3" id="KW-0479">Metal-binding</keyword>
<name>A0A7W4WAV7_9GAMM</name>
<comment type="cofactor">
    <cofactor evidence="1">
        <name>Mg(2+)</name>
        <dbReference type="ChEBI" id="CHEBI:18420"/>
    </cofactor>
</comment>
<evidence type="ECO:0000256" key="5">
    <source>
        <dbReference type="ARBA" id="ARBA00023277"/>
    </source>
</evidence>
<comment type="similarity">
    <text evidence="2">Belongs to the HAD-like hydrolase superfamily. CbbY/CbbZ/Gph/YieH family.</text>
</comment>
<dbReference type="InterPro" id="IPR023214">
    <property type="entry name" value="HAD_sf"/>
</dbReference>
<dbReference type="InterPro" id="IPR006439">
    <property type="entry name" value="HAD-SF_hydro_IA"/>
</dbReference>
<dbReference type="PRINTS" id="PR00413">
    <property type="entry name" value="HADHALOGNASE"/>
</dbReference>
<evidence type="ECO:0000256" key="2">
    <source>
        <dbReference type="ARBA" id="ARBA00006171"/>
    </source>
</evidence>
<dbReference type="InterPro" id="IPR023198">
    <property type="entry name" value="PGP-like_dom2"/>
</dbReference>
<dbReference type="Gene3D" id="3.40.50.1000">
    <property type="entry name" value="HAD superfamily/HAD-like"/>
    <property type="match status" value="1"/>
</dbReference>
<evidence type="ECO:0000313" key="7">
    <source>
        <dbReference type="Proteomes" id="UP000535937"/>
    </source>
</evidence>
<dbReference type="SUPFAM" id="SSF56784">
    <property type="entry name" value="HAD-like"/>
    <property type="match status" value="1"/>
</dbReference>